<dbReference type="Proteomes" id="UP001163064">
    <property type="component" value="Unassembled WGS sequence"/>
</dbReference>
<organism evidence="2 3">
    <name type="scientific">Streptomyces beihaiensis</name>
    <dbReference type="NCBI Taxonomy" id="2984495"/>
    <lineage>
        <taxon>Bacteria</taxon>
        <taxon>Bacillati</taxon>
        <taxon>Actinomycetota</taxon>
        <taxon>Actinomycetes</taxon>
        <taxon>Kitasatosporales</taxon>
        <taxon>Streptomycetaceae</taxon>
        <taxon>Streptomyces</taxon>
    </lineage>
</organism>
<feature type="region of interest" description="Disordered" evidence="1">
    <location>
        <begin position="91"/>
        <end position="115"/>
    </location>
</feature>
<feature type="region of interest" description="Disordered" evidence="1">
    <location>
        <begin position="1"/>
        <end position="48"/>
    </location>
</feature>
<name>A0ABT3TPW6_9ACTN</name>
<reference evidence="2" key="1">
    <citation type="submission" date="2022-10" db="EMBL/GenBank/DDBJ databases">
        <title>Streptomyces beihaiensis sp. nov., a chitin degrading actinobacterium, isolated from shrimp pond soil.</title>
        <authorList>
            <person name="Xie J."/>
            <person name="Shen N."/>
        </authorList>
    </citation>
    <scope>NUCLEOTIDE SEQUENCE</scope>
    <source>
        <strain evidence="2">GXMU-J5</strain>
    </source>
</reference>
<accession>A0ABT3TPW6</accession>
<evidence type="ECO:0000313" key="3">
    <source>
        <dbReference type="Proteomes" id="UP001163064"/>
    </source>
</evidence>
<protein>
    <recommendedName>
        <fullName evidence="4">Flp pilus assembly protein RcpC/CpaB domain-containing protein</fullName>
    </recommendedName>
</protein>
<evidence type="ECO:0008006" key="4">
    <source>
        <dbReference type="Google" id="ProtNLM"/>
    </source>
</evidence>
<gene>
    <name evidence="2" type="ORF">OFY01_04535</name>
</gene>
<proteinExistence type="predicted"/>
<evidence type="ECO:0000256" key="1">
    <source>
        <dbReference type="SAM" id="MobiDB-lite"/>
    </source>
</evidence>
<feature type="compositionally biased region" description="Low complexity" evidence="1">
    <location>
        <begin position="91"/>
        <end position="103"/>
    </location>
</feature>
<sequence length="216" mass="20997">MPASPSPCASPPVRPPVSSPVSPPVLPCASPPVPPPAPLSVPPRSEVPAFAPVRVRGGRWRTGRGRWRGRPVVAAGLAVAAAALVAAVPSSAPAGPGPGHARAQSPPGGRAPGRAATVSAPVRIADAGAVRLLRAGDRVDVVAARVDGRAGARVLASRARVESVPEVSGGGAGADTGAGVDVGQAGGALVVLAVDHATAVRLAGAGAVSRLAVTVW</sequence>
<keyword evidence="3" id="KW-1185">Reference proteome</keyword>
<feature type="compositionally biased region" description="Pro residues" evidence="1">
    <location>
        <begin position="1"/>
        <end position="41"/>
    </location>
</feature>
<comment type="caution">
    <text evidence="2">The sequence shown here is derived from an EMBL/GenBank/DDBJ whole genome shotgun (WGS) entry which is preliminary data.</text>
</comment>
<evidence type="ECO:0000313" key="2">
    <source>
        <dbReference type="EMBL" id="MCX3059051.1"/>
    </source>
</evidence>
<dbReference type="EMBL" id="JAPHNL010000031">
    <property type="protein sequence ID" value="MCX3059051.1"/>
    <property type="molecule type" value="Genomic_DNA"/>
</dbReference>